<dbReference type="AlphaFoldDB" id="A0A248LER8"/>
<evidence type="ECO:0000259" key="6">
    <source>
        <dbReference type="Pfam" id="PF02656"/>
    </source>
</evidence>
<dbReference type="OMA" id="KDPRVFF"/>
<keyword evidence="3 5" id="KW-1133">Transmembrane helix</keyword>
<evidence type="ECO:0000256" key="1">
    <source>
        <dbReference type="ARBA" id="ARBA00004127"/>
    </source>
</evidence>
<name>A0A248LER8_9NEIS</name>
<reference evidence="7" key="1">
    <citation type="journal article" date="2017" name="J. Antimicrob. Chemother.">
        <title>Emergence and genomic analysis of MDR Laribacter hongkongensis strain HLGZ1 from Guangzhou, China.</title>
        <authorList>
            <person name="Wu H.K."/>
            <person name="Chen J.H."/>
            <person name="Yang L."/>
            <person name="Li A.R."/>
            <person name="Su D.H."/>
            <person name="Lin Y.P."/>
            <person name="Chen D.Q."/>
        </authorList>
    </citation>
    <scope>NUCLEOTIDE SEQUENCE</scope>
    <source>
        <strain evidence="7">HLGZ1</strain>
    </source>
</reference>
<evidence type="ECO:0000313" key="8">
    <source>
        <dbReference type="EMBL" id="MCG9025857.1"/>
    </source>
</evidence>
<dbReference type="EMBL" id="CP022115">
    <property type="protein sequence ID" value="ASJ23300.1"/>
    <property type="molecule type" value="Genomic_DNA"/>
</dbReference>
<feature type="transmembrane region" description="Helical" evidence="5">
    <location>
        <begin position="99"/>
        <end position="120"/>
    </location>
</feature>
<evidence type="ECO:0000256" key="3">
    <source>
        <dbReference type="ARBA" id="ARBA00022989"/>
    </source>
</evidence>
<evidence type="ECO:0000256" key="4">
    <source>
        <dbReference type="ARBA" id="ARBA00023136"/>
    </source>
</evidence>
<keyword evidence="4 5" id="KW-0472">Membrane</keyword>
<evidence type="ECO:0000256" key="2">
    <source>
        <dbReference type="ARBA" id="ARBA00022692"/>
    </source>
</evidence>
<proteinExistence type="predicted"/>
<evidence type="ECO:0000313" key="10">
    <source>
        <dbReference type="Proteomes" id="UP001200247"/>
    </source>
</evidence>
<accession>A0A248LER8</accession>
<reference evidence="9" key="2">
    <citation type="submission" date="2017-06" db="EMBL/GenBank/DDBJ databases">
        <title>Whole genome sequence of Laribacter hongkongensis LHGZ1.</title>
        <authorList>
            <person name="Chen D."/>
            <person name="Wu H."/>
            <person name="Chen J."/>
        </authorList>
    </citation>
    <scope>NUCLEOTIDE SEQUENCE [LARGE SCALE GENOMIC DNA]</scope>
    <source>
        <strain evidence="9">LHGZ1</strain>
    </source>
</reference>
<reference evidence="7" key="3">
    <citation type="submission" date="2017-06" db="EMBL/GenBank/DDBJ databases">
        <authorList>
            <person name="Kim H.J."/>
            <person name="Triplett B.A."/>
        </authorList>
    </citation>
    <scope>NUCLEOTIDE SEQUENCE</scope>
    <source>
        <strain evidence="7">HLGZ1</strain>
    </source>
</reference>
<gene>
    <name evidence="8" type="ORF">LH440_08070</name>
    <name evidence="7" type="ORF">LHGZ1_0469</name>
</gene>
<feature type="transmembrane region" description="Helical" evidence="5">
    <location>
        <begin position="56"/>
        <end position="79"/>
    </location>
</feature>
<comment type="subcellular location">
    <subcellularLocation>
        <location evidence="1">Endomembrane system</location>
        <topology evidence="1">Multi-pass membrane protein</topology>
    </subcellularLocation>
</comment>
<feature type="domain" description="DUF202" evidence="6">
    <location>
        <begin position="6"/>
        <end position="81"/>
    </location>
</feature>
<keyword evidence="2 5" id="KW-0812">Transmembrane</keyword>
<reference evidence="8 10" key="4">
    <citation type="submission" date="2021-10" db="EMBL/GenBank/DDBJ databases">
        <title>Whole-genome sequencing analysis of Laribacter hongkongensis: virulence gene profiles, carbohydrate-active enzyme prediction, and antimicrobial resistance characterization.</title>
        <authorList>
            <person name="Yuan P."/>
            <person name="Zhan Y."/>
            <person name="Chen D."/>
        </authorList>
    </citation>
    <scope>NUCLEOTIDE SEQUENCE [LARGE SCALE GENOMIC DNA]</scope>
    <source>
        <strain evidence="8 10">W67</strain>
    </source>
</reference>
<evidence type="ECO:0000313" key="7">
    <source>
        <dbReference type="EMBL" id="ASJ23300.1"/>
    </source>
</evidence>
<evidence type="ECO:0000313" key="9">
    <source>
        <dbReference type="Proteomes" id="UP000197424"/>
    </source>
</evidence>
<dbReference type="OrthoDB" id="582337at2"/>
<organism evidence="7 9">
    <name type="scientific">Laribacter hongkongensis</name>
    <dbReference type="NCBI Taxonomy" id="168471"/>
    <lineage>
        <taxon>Bacteria</taxon>
        <taxon>Pseudomonadati</taxon>
        <taxon>Pseudomonadota</taxon>
        <taxon>Betaproteobacteria</taxon>
        <taxon>Neisseriales</taxon>
        <taxon>Aquaspirillaceae</taxon>
        <taxon>Laribacter</taxon>
    </lineage>
</organism>
<dbReference type="GeneID" id="75109359"/>
<dbReference type="Proteomes" id="UP001200247">
    <property type="component" value="Unassembled WGS sequence"/>
</dbReference>
<protein>
    <submittedName>
        <fullName evidence="8">DUF202 domain-containing protein</fullName>
    </submittedName>
</protein>
<dbReference type="RefSeq" id="WP_012695962.1">
    <property type="nucleotide sequence ID" value="NZ_CP022115.1"/>
</dbReference>
<dbReference type="GO" id="GO:0012505">
    <property type="term" value="C:endomembrane system"/>
    <property type="evidence" value="ECO:0007669"/>
    <property type="project" value="UniProtKB-SubCell"/>
</dbReference>
<dbReference type="EMBL" id="JAJAXM010000011">
    <property type="protein sequence ID" value="MCG9025857.1"/>
    <property type="molecule type" value="Genomic_DNA"/>
</dbReference>
<feature type="transmembrane region" description="Helical" evidence="5">
    <location>
        <begin position="23"/>
        <end position="44"/>
    </location>
</feature>
<dbReference type="Pfam" id="PF02656">
    <property type="entry name" value="DUF202"/>
    <property type="match status" value="1"/>
</dbReference>
<dbReference type="InterPro" id="IPR003807">
    <property type="entry name" value="DUF202"/>
</dbReference>
<evidence type="ECO:0000256" key="5">
    <source>
        <dbReference type="SAM" id="Phobius"/>
    </source>
</evidence>
<dbReference type="Proteomes" id="UP000197424">
    <property type="component" value="Chromosome"/>
</dbReference>
<sequence>MSNDPRVYFAAERTLLAWVRTGIAIMAMGFVISRFGLFLALQAFEMHLHTSVSHPVSGMLGFAFAALGAVLIAIAAVHHARFTATLGPAELPPAWPVRMATWLALLMAALGAVLAGYLLLSAGNWS</sequence>